<evidence type="ECO:0000256" key="3">
    <source>
        <dbReference type="ARBA" id="ARBA00022723"/>
    </source>
</evidence>
<dbReference type="InterPro" id="IPR000086">
    <property type="entry name" value="NUDIX_hydrolase_dom"/>
</dbReference>
<evidence type="ECO:0000313" key="7">
    <source>
        <dbReference type="EMBL" id="MBB4957694.1"/>
    </source>
</evidence>
<organism evidence="7 8">
    <name type="scientific">Micromonospora polyrhachis</name>
    <dbReference type="NCBI Taxonomy" id="1282883"/>
    <lineage>
        <taxon>Bacteria</taxon>
        <taxon>Bacillati</taxon>
        <taxon>Actinomycetota</taxon>
        <taxon>Actinomycetes</taxon>
        <taxon>Micromonosporales</taxon>
        <taxon>Micromonosporaceae</taxon>
        <taxon>Micromonospora</taxon>
    </lineage>
</organism>
<keyword evidence="8" id="KW-1185">Reference proteome</keyword>
<dbReference type="GO" id="GO:0005737">
    <property type="term" value="C:cytoplasm"/>
    <property type="evidence" value="ECO:0007669"/>
    <property type="project" value="TreeGrafter"/>
</dbReference>
<dbReference type="Pfam" id="PF00293">
    <property type="entry name" value="NUDIX"/>
    <property type="match status" value="1"/>
</dbReference>
<dbReference type="EMBL" id="JACHJW010000001">
    <property type="protein sequence ID" value="MBB4957694.1"/>
    <property type="molecule type" value="Genomic_DNA"/>
</dbReference>
<dbReference type="Gene3D" id="3.90.79.10">
    <property type="entry name" value="Nucleoside Triphosphate Pyrophosphohydrolase"/>
    <property type="match status" value="1"/>
</dbReference>
<evidence type="ECO:0000259" key="6">
    <source>
        <dbReference type="PROSITE" id="PS51462"/>
    </source>
</evidence>
<protein>
    <submittedName>
        <fullName evidence="7">8-oxo-dGTP pyrophosphatase MutT (NUDIX family)</fullName>
    </submittedName>
</protein>
<evidence type="ECO:0000256" key="1">
    <source>
        <dbReference type="ARBA" id="ARBA00001946"/>
    </source>
</evidence>
<comment type="similarity">
    <text evidence="2">Belongs to the Nudix hydrolase family.</text>
</comment>
<evidence type="ECO:0000256" key="4">
    <source>
        <dbReference type="ARBA" id="ARBA00022801"/>
    </source>
</evidence>
<dbReference type="PROSITE" id="PS51462">
    <property type="entry name" value="NUDIX"/>
    <property type="match status" value="1"/>
</dbReference>
<dbReference type="GO" id="GO:0042262">
    <property type="term" value="P:DNA protection"/>
    <property type="evidence" value="ECO:0007669"/>
    <property type="project" value="TreeGrafter"/>
</dbReference>
<keyword evidence="3" id="KW-0479">Metal-binding</keyword>
<comment type="caution">
    <text evidence="7">The sequence shown here is derived from an EMBL/GenBank/DDBJ whole genome shotgun (WGS) entry which is preliminary data.</text>
</comment>
<dbReference type="RefSeq" id="WP_184533878.1">
    <property type="nucleotide sequence ID" value="NZ_JACHJW010000001.1"/>
</dbReference>
<feature type="domain" description="Nudix hydrolase" evidence="6">
    <location>
        <begin position="1"/>
        <end position="127"/>
    </location>
</feature>
<sequence length="131" mass="14635">MQLIDKLAWLRVEDGRILGARSYGKDVYYVPGGKREAGETDHQALKREIREELCIDLVDDTIEWAAVFEAPAHGHAEGTTVRITCYRADYTGSIAASSEIEDVGWLDYSARDGLSAGGRMIFDWLRARGEL</sequence>
<dbReference type="Proteomes" id="UP000578819">
    <property type="component" value="Unassembled WGS sequence"/>
</dbReference>
<dbReference type="InterPro" id="IPR015797">
    <property type="entry name" value="NUDIX_hydrolase-like_dom_sf"/>
</dbReference>
<evidence type="ECO:0000256" key="2">
    <source>
        <dbReference type="ARBA" id="ARBA00005582"/>
    </source>
</evidence>
<accession>A0A7W7WNM3</accession>
<dbReference type="SUPFAM" id="SSF55811">
    <property type="entry name" value="Nudix"/>
    <property type="match status" value="1"/>
</dbReference>
<gene>
    <name evidence="7" type="ORF">FHR38_001427</name>
</gene>
<dbReference type="PANTHER" id="PTHR43758">
    <property type="entry name" value="7,8-DIHYDRO-8-OXOGUANINE TRIPHOSPHATASE"/>
    <property type="match status" value="1"/>
</dbReference>
<dbReference type="GO" id="GO:0008413">
    <property type="term" value="F:8-oxo-7,8-dihydroguanosine triphosphate pyrophosphatase activity"/>
    <property type="evidence" value="ECO:0007669"/>
    <property type="project" value="TreeGrafter"/>
</dbReference>
<keyword evidence="5" id="KW-0460">Magnesium</keyword>
<name>A0A7W7WNM3_9ACTN</name>
<comment type="cofactor">
    <cofactor evidence="1">
        <name>Mg(2+)</name>
        <dbReference type="ChEBI" id="CHEBI:18420"/>
    </cofactor>
</comment>
<proteinExistence type="inferred from homology"/>
<keyword evidence="4" id="KW-0378">Hydrolase</keyword>
<dbReference type="CDD" id="cd04690">
    <property type="entry name" value="NUDIX_Hydrolase"/>
    <property type="match status" value="1"/>
</dbReference>
<evidence type="ECO:0000256" key="5">
    <source>
        <dbReference type="ARBA" id="ARBA00022842"/>
    </source>
</evidence>
<dbReference type="AlphaFoldDB" id="A0A7W7WNM3"/>
<dbReference type="PANTHER" id="PTHR43758:SF2">
    <property type="entry name" value="OXIDIZED PURINE NUCLEOSIDE TRIPHOSPHATE HYDROLASE"/>
    <property type="match status" value="1"/>
</dbReference>
<reference evidence="7 8" key="1">
    <citation type="submission" date="2020-08" db="EMBL/GenBank/DDBJ databases">
        <title>Sequencing the genomes of 1000 actinobacteria strains.</title>
        <authorList>
            <person name="Klenk H.-P."/>
        </authorList>
    </citation>
    <scope>NUCLEOTIDE SEQUENCE [LARGE SCALE GENOMIC DNA]</scope>
    <source>
        <strain evidence="7 8">DSM 45886</strain>
    </source>
</reference>
<dbReference type="GO" id="GO:0046872">
    <property type="term" value="F:metal ion binding"/>
    <property type="evidence" value="ECO:0007669"/>
    <property type="project" value="UniProtKB-KW"/>
</dbReference>
<evidence type="ECO:0000313" key="8">
    <source>
        <dbReference type="Proteomes" id="UP000578819"/>
    </source>
</evidence>